<gene>
    <name evidence="7" type="primary">panE</name>
    <name evidence="7" type="ORF">FME64_08955</name>
</gene>
<dbReference type="Pfam" id="PF02558">
    <property type="entry name" value="ApbA"/>
    <property type="match status" value="1"/>
</dbReference>
<dbReference type="FunFam" id="3.40.50.720:FF:000307">
    <property type="entry name" value="2-dehydropantoate 2-reductase"/>
    <property type="match status" value="1"/>
</dbReference>
<dbReference type="Pfam" id="PF08546">
    <property type="entry name" value="ApbA_C"/>
    <property type="match status" value="1"/>
</dbReference>
<dbReference type="PANTHER" id="PTHR21708:SF26">
    <property type="entry name" value="2-DEHYDROPANTOATE 2-REDUCTASE"/>
    <property type="match status" value="1"/>
</dbReference>
<dbReference type="InterPro" id="IPR003710">
    <property type="entry name" value="ApbA"/>
</dbReference>
<dbReference type="GO" id="GO:0008677">
    <property type="term" value="F:2-dehydropantoate 2-reductase activity"/>
    <property type="evidence" value="ECO:0007669"/>
    <property type="project" value="UniProtKB-EC"/>
</dbReference>
<evidence type="ECO:0000256" key="4">
    <source>
        <dbReference type="RuleBase" id="RU362068"/>
    </source>
</evidence>
<keyword evidence="4" id="KW-0566">Pantothenate biosynthesis</keyword>
<feature type="domain" description="Ketopantoate reductase N-terminal" evidence="5">
    <location>
        <begin position="3"/>
        <end position="150"/>
    </location>
</feature>
<dbReference type="InterPro" id="IPR051402">
    <property type="entry name" value="KPR-Related"/>
</dbReference>
<evidence type="ECO:0000313" key="7">
    <source>
        <dbReference type="EMBL" id="MBN9897556.1"/>
    </source>
</evidence>
<sequence length="314" mass="35187">MRILVLGAGGVGGFFGGRLVEKGEDVTFLVRSKRKKQLEERGLVIRSVNGDFSFQPKLITKEERTSPFDVILFSTKAYHLNEAIQDLKPFVGENTVIIPLLNGIAHLSLLQKEFGEEKVIGGLCFIETTLNDQGEIVQTSAANRLVFGEIKSQNSERVKHISKAFAGTKSSFVLSENITQDMWHKYLFITVMSGVTTLMSAPIGPIRESEGGRDFIRNVFEESVQIMRVLGAPIKVNIVQEHMKTIDKISYDMKSSMQRDMEKGSFIEGKHLQGYLLDVAEQFSIAAPLLGTIYQNLKVYEEMTFNRSVIELDV</sequence>
<dbReference type="EC" id="1.1.1.169" evidence="4"/>
<dbReference type="InterPro" id="IPR013752">
    <property type="entry name" value="KPA_reductase"/>
</dbReference>
<dbReference type="GO" id="GO:0005737">
    <property type="term" value="C:cytoplasm"/>
    <property type="evidence" value="ECO:0007669"/>
    <property type="project" value="TreeGrafter"/>
</dbReference>
<comment type="similarity">
    <text evidence="1 4">Belongs to the ketopantoate reductase family.</text>
</comment>
<dbReference type="InterPro" id="IPR013332">
    <property type="entry name" value="KPR_N"/>
</dbReference>
<organism evidence="7 8">
    <name type="scientific">Bacillus thuringiensis</name>
    <dbReference type="NCBI Taxonomy" id="1428"/>
    <lineage>
        <taxon>Bacteria</taxon>
        <taxon>Bacillati</taxon>
        <taxon>Bacillota</taxon>
        <taxon>Bacilli</taxon>
        <taxon>Bacillales</taxon>
        <taxon>Bacillaceae</taxon>
        <taxon>Bacillus</taxon>
        <taxon>Bacillus cereus group</taxon>
    </lineage>
</organism>
<evidence type="ECO:0000256" key="1">
    <source>
        <dbReference type="ARBA" id="ARBA00007870"/>
    </source>
</evidence>
<evidence type="ECO:0000259" key="5">
    <source>
        <dbReference type="Pfam" id="PF02558"/>
    </source>
</evidence>
<evidence type="ECO:0000259" key="6">
    <source>
        <dbReference type="Pfam" id="PF08546"/>
    </source>
</evidence>
<evidence type="ECO:0000256" key="3">
    <source>
        <dbReference type="ARBA" id="ARBA00023002"/>
    </source>
</evidence>
<dbReference type="Proteomes" id="UP000775627">
    <property type="component" value="Unassembled WGS sequence"/>
</dbReference>
<comment type="catalytic activity">
    <reaction evidence="4">
        <text>(R)-pantoate + NADP(+) = 2-dehydropantoate + NADPH + H(+)</text>
        <dbReference type="Rhea" id="RHEA:16233"/>
        <dbReference type="ChEBI" id="CHEBI:11561"/>
        <dbReference type="ChEBI" id="CHEBI:15378"/>
        <dbReference type="ChEBI" id="CHEBI:15980"/>
        <dbReference type="ChEBI" id="CHEBI:57783"/>
        <dbReference type="ChEBI" id="CHEBI:58349"/>
        <dbReference type="EC" id="1.1.1.169"/>
    </reaction>
</comment>
<keyword evidence="2 4" id="KW-0521">NADP</keyword>
<dbReference type="RefSeq" id="WP_206904516.1">
    <property type="nucleotide sequence ID" value="NZ_JAWUAH010000035.1"/>
</dbReference>
<protein>
    <recommendedName>
        <fullName evidence="4">2-dehydropantoate 2-reductase</fullName>
        <ecNumber evidence="4">1.1.1.169</ecNumber>
    </recommendedName>
    <alternativeName>
        <fullName evidence="4">Ketopantoate reductase</fullName>
    </alternativeName>
</protein>
<feature type="domain" description="Ketopantoate reductase C-terminal" evidence="6">
    <location>
        <begin position="177"/>
        <end position="301"/>
    </location>
</feature>
<dbReference type="GO" id="GO:0015940">
    <property type="term" value="P:pantothenate biosynthetic process"/>
    <property type="evidence" value="ECO:0007669"/>
    <property type="project" value="UniProtKB-KW"/>
</dbReference>
<reference evidence="7" key="2">
    <citation type="journal article" date="2021" name="J. Invertebr. Pathol.">
        <title>Molecular characterization of a Bacillus thuringiensis strain from Argentina, toxic against Lepidoptera and Coleoptera, based on its whole-genome and Cry protein analysis.</title>
        <authorList>
            <person name="Nicolas Lazarte J."/>
            <person name="Pia Valacco M."/>
            <person name="Moreno S."/>
            <person name="Salerno G.L."/>
            <person name="Beron C.M."/>
        </authorList>
    </citation>
    <scope>NUCLEOTIDE SEQUENCE</scope>
    <source>
        <strain evidence="7">FCC7</strain>
    </source>
</reference>
<comment type="caution">
    <text evidence="7">The sequence shown here is derived from an EMBL/GenBank/DDBJ whole genome shotgun (WGS) entry which is preliminary data.</text>
</comment>
<evidence type="ECO:0000256" key="2">
    <source>
        <dbReference type="ARBA" id="ARBA00022857"/>
    </source>
</evidence>
<dbReference type="InterPro" id="IPR036291">
    <property type="entry name" value="NAD(P)-bd_dom_sf"/>
</dbReference>
<dbReference type="EMBL" id="VIXF01000002">
    <property type="protein sequence ID" value="MBN9897556.1"/>
    <property type="molecule type" value="Genomic_DNA"/>
</dbReference>
<dbReference type="Gene3D" id="1.10.1040.10">
    <property type="entry name" value="N-(1-d-carboxylethyl)-l-norvaline Dehydrogenase, domain 2"/>
    <property type="match status" value="1"/>
</dbReference>
<dbReference type="FunFam" id="1.10.1040.10:FF:000017">
    <property type="entry name" value="2-dehydropantoate 2-reductase"/>
    <property type="match status" value="1"/>
</dbReference>
<reference evidence="7" key="1">
    <citation type="submission" date="2019-07" db="EMBL/GenBank/DDBJ databases">
        <authorList>
            <person name="Lazarte J.N."/>
            <person name="Poliero A."/>
            <person name="Beron C."/>
        </authorList>
    </citation>
    <scope>NUCLEOTIDE SEQUENCE</scope>
    <source>
        <strain evidence="7">FCC7</strain>
    </source>
</reference>
<comment type="function">
    <text evidence="4">Catalyzes the NADPH-dependent reduction of ketopantoate into pantoic acid.</text>
</comment>
<dbReference type="InterPro" id="IPR008927">
    <property type="entry name" value="6-PGluconate_DH-like_C_sf"/>
</dbReference>
<name>A0AAW4HPE0_BACTU</name>
<dbReference type="PANTHER" id="PTHR21708">
    <property type="entry name" value="PROBABLE 2-DEHYDROPANTOATE 2-REDUCTASE"/>
    <property type="match status" value="1"/>
</dbReference>
<comment type="pathway">
    <text evidence="4">Cofactor biosynthesis; (R)-pantothenate biosynthesis; (R)-pantoate from 3-methyl-2-oxobutanoate: step 2/2.</text>
</comment>
<proteinExistence type="inferred from homology"/>
<dbReference type="AlphaFoldDB" id="A0AAW4HPE0"/>
<dbReference type="SUPFAM" id="SSF51735">
    <property type="entry name" value="NAD(P)-binding Rossmann-fold domains"/>
    <property type="match status" value="1"/>
</dbReference>
<dbReference type="NCBIfam" id="NF005094">
    <property type="entry name" value="PRK06522.2-5"/>
    <property type="match status" value="1"/>
</dbReference>
<dbReference type="SUPFAM" id="SSF48179">
    <property type="entry name" value="6-phosphogluconate dehydrogenase C-terminal domain-like"/>
    <property type="match status" value="1"/>
</dbReference>
<dbReference type="Gene3D" id="3.40.50.720">
    <property type="entry name" value="NAD(P)-binding Rossmann-like Domain"/>
    <property type="match status" value="1"/>
</dbReference>
<dbReference type="InterPro" id="IPR013328">
    <property type="entry name" value="6PGD_dom2"/>
</dbReference>
<evidence type="ECO:0000313" key="8">
    <source>
        <dbReference type="Proteomes" id="UP000775627"/>
    </source>
</evidence>
<keyword evidence="3 4" id="KW-0560">Oxidoreductase</keyword>
<accession>A0AAW4HPE0</accession>
<dbReference type="NCBIfam" id="TIGR00745">
    <property type="entry name" value="apbA_panE"/>
    <property type="match status" value="1"/>
</dbReference>